<proteinExistence type="predicted"/>
<accession>A0A1E3BLN6</accession>
<organism evidence="2 3">
    <name type="scientific">Aspergillus cristatus</name>
    <name type="common">Chinese Fuzhuan brick tea-fermentation fungus</name>
    <name type="synonym">Eurotium cristatum</name>
    <dbReference type="NCBI Taxonomy" id="573508"/>
    <lineage>
        <taxon>Eukaryota</taxon>
        <taxon>Fungi</taxon>
        <taxon>Dikarya</taxon>
        <taxon>Ascomycota</taxon>
        <taxon>Pezizomycotina</taxon>
        <taxon>Eurotiomycetes</taxon>
        <taxon>Eurotiomycetidae</taxon>
        <taxon>Eurotiales</taxon>
        <taxon>Aspergillaceae</taxon>
        <taxon>Aspergillus</taxon>
        <taxon>Aspergillus subgen. Aspergillus</taxon>
    </lineage>
</organism>
<dbReference type="Proteomes" id="UP000094569">
    <property type="component" value="Unassembled WGS sequence"/>
</dbReference>
<evidence type="ECO:0000256" key="1">
    <source>
        <dbReference type="SAM" id="MobiDB-lite"/>
    </source>
</evidence>
<keyword evidence="3" id="KW-1185">Reference proteome</keyword>
<reference evidence="2 3" key="1">
    <citation type="journal article" date="2016" name="BMC Genomics">
        <title>Comparative genomic and transcriptomic analyses of the Fuzhuan brick tea-fermentation fungus Aspergillus cristatus.</title>
        <authorList>
            <person name="Ge Y."/>
            <person name="Wang Y."/>
            <person name="Liu Y."/>
            <person name="Tan Y."/>
            <person name="Ren X."/>
            <person name="Zhang X."/>
            <person name="Hyde K.D."/>
            <person name="Liu Y."/>
            <person name="Liu Z."/>
        </authorList>
    </citation>
    <scope>NUCLEOTIDE SEQUENCE [LARGE SCALE GENOMIC DNA]</scope>
    <source>
        <strain evidence="2 3">GZAAS20.1005</strain>
    </source>
</reference>
<evidence type="ECO:0000313" key="3">
    <source>
        <dbReference type="Proteomes" id="UP000094569"/>
    </source>
</evidence>
<dbReference type="VEuPathDB" id="FungiDB:SI65_02662"/>
<comment type="caution">
    <text evidence="2">The sequence shown here is derived from an EMBL/GenBank/DDBJ whole genome shotgun (WGS) entry which is preliminary data.</text>
</comment>
<dbReference type="AlphaFoldDB" id="A0A1E3BLN6"/>
<dbReference type="EMBL" id="JXNT01000002">
    <property type="protein sequence ID" value="ODM21818.1"/>
    <property type="molecule type" value="Genomic_DNA"/>
</dbReference>
<gene>
    <name evidence="2" type="ORF">SI65_02662</name>
</gene>
<sequence>MTSPWASTSTDATTFAKKDHPEPHRIFGPNYRMLMDIAPDGLNAVLDEEGFVRYIDFY</sequence>
<protein>
    <submittedName>
        <fullName evidence="2">Uncharacterized protein</fullName>
    </submittedName>
</protein>
<feature type="compositionally biased region" description="Polar residues" evidence="1">
    <location>
        <begin position="1"/>
        <end position="13"/>
    </location>
</feature>
<name>A0A1E3BLN6_ASPCR</name>
<feature type="region of interest" description="Disordered" evidence="1">
    <location>
        <begin position="1"/>
        <end position="21"/>
    </location>
</feature>
<evidence type="ECO:0000313" key="2">
    <source>
        <dbReference type="EMBL" id="ODM21818.1"/>
    </source>
</evidence>